<evidence type="ECO:0000313" key="2">
    <source>
        <dbReference type="EMBL" id="KAJ7018319.1"/>
    </source>
</evidence>
<feature type="compositionally biased region" description="Basic and acidic residues" evidence="1">
    <location>
        <begin position="304"/>
        <end position="321"/>
    </location>
</feature>
<gene>
    <name evidence="2" type="ORF">C8F04DRAFT_1199103</name>
</gene>
<reference evidence="2" key="1">
    <citation type="submission" date="2023-03" db="EMBL/GenBank/DDBJ databases">
        <title>Massive genome expansion in bonnet fungi (Mycena s.s.) driven by repeated elements and novel gene families across ecological guilds.</title>
        <authorList>
            <consortium name="Lawrence Berkeley National Laboratory"/>
            <person name="Harder C.B."/>
            <person name="Miyauchi S."/>
            <person name="Viragh M."/>
            <person name="Kuo A."/>
            <person name="Thoen E."/>
            <person name="Andreopoulos B."/>
            <person name="Lu D."/>
            <person name="Skrede I."/>
            <person name="Drula E."/>
            <person name="Henrissat B."/>
            <person name="Morin E."/>
            <person name="Kohler A."/>
            <person name="Barry K."/>
            <person name="LaButti K."/>
            <person name="Morin E."/>
            <person name="Salamov A."/>
            <person name="Lipzen A."/>
            <person name="Mereny Z."/>
            <person name="Hegedus B."/>
            <person name="Baldrian P."/>
            <person name="Stursova M."/>
            <person name="Weitz H."/>
            <person name="Taylor A."/>
            <person name="Grigoriev I.V."/>
            <person name="Nagy L.G."/>
            <person name="Martin F."/>
            <person name="Kauserud H."/>
        </authorList>
    </citation>
    <scope>NUCLEOTIDE SEQUENCE</scope>
    <source>
        <strain evidence="2">CBHHK200</strain>
    </source>
</reference>
<keyword evidence="3" id="KW-1185">Reference proteome</keyword>
<accession>A0AAD6RZB9</accession>
<comment type="caution">
    <text evidence="2">The sequence shown here is derived from an EMBL/GenBank/DDBJ whole genome shotgun (WGS) entry which is preliminary data.</text>
</comment>
<sequence length="615" mass="70413">MFVRQDMQYGPDDPTLWPLQYSHTFCHLGAIRRQATTEIGCLALGIMFWNPERADFISPESGMTFMRGLGKLRHRLCSKLADAVKILLEECCQYAETVPQVVPVFPLLEQTLKLALERLQSVPSTYQRMVLEVTTVQRTYLELKGLLEYMTVYKPRMLDPASETGHPDDCVGVFTSDPMIAQLFNIARLPYWLIRPLSGFTRENILRVIEPLKMSWRQQKDFLPSQRGRTLTRRYAPSIFALQLALIPLPNKLLQWRALVALQSKGALRQAARNIAPPPPTAMLNTPVPGPICRAHRMCRSECPHRTDSRQTLLRDRDRRSSKQRAGPILTPRWSATNMSTSIAPISSWETALASVDRTRPPSCRDSRQVVYVFPEPALLISAEREDRRQVMLHHYQMIRDALLYRMGDPDGDQFALKAQQWRDVLQGKLSAQGKAGSKAEKRTVTIENILGPAIRACGLDIGQINFPADIRNIPPTTRNRARELTWELGELNFRYELLALDIAASGLHRGDRCRDCFPTRKMLGMDYAEGKQGFTAINRAERHPYILRLAKLMLDWRPRPRPGHIGAAEWTIEWQEDDMKELERNVTTYYTVCFYNLFGRAAVVPMRLTHEFGT</sequence>
<feature type="region of interest" description="Disordered" evidence="1">
    <location>
        <begin position="304"/>
        <end position="327"/>
    </location>
</feature>
<dbReference type="EMBL" id="JARJCM010000345">
    <property type="protein sequence ID" value="KAJ7018319.1"/>
    <property type="molecule type" value="Genomic_DNA"/>
</dbReference>
<organism evidence="2 3">
    <name type="scientific">Mycena alexandri</name>
    <dbReference type="NCBI Taxonomy" id="1745969"/>
    <lineage>
        <taxon>Eukaryota</taxon>
        <taxon>Fungi</taxon>
        <taxon>Dikarya</taxon>
        <taxon>Basidiomycota</taxon>
        <taxon>Agaricomycotina</taxon>
        <taxon>Agaricomycetes</taxon>
        <taxon>Agaricomycetidae</taxon>
        <taxon>Agaricales</taxon>
        <taxon>Marasmiineae</taxon>
        <taxon>Mycenaceae</taxon>
        <taxon>Mycena</taxon>
    </lineage>
</organism>
<evidence type="ECO:0000313" key="3">
    <source>
        <dbReference type="Proteomes" id="UP001218188"/>
    </source>
</evidence>
<proteinExistence type="predicted"/>
<name>A0AAD6RZB9_9AGAR</name>
<protein>
    <submittedName>
        <fullName evidence="2">Uncharacterized protein</fullName>
    </submittedName>
</protein>
<dbReference type="AlphaFoldDB" id="A0AAD6RZB9"/>
<evidence type="ECO:0000256" key="1">
    <source>
        <dbReference type="SAM" id="MobiDB-lite"/>
    </source>
</evidence>
<dbReference type="Proteomes" id="UP001218188">
    <property type="component" value="Unassembled WGS sequence"/>
</dbReference>